<dbReference type="AlphaFoldDB" id="A0A2T0RP71"/>
<protein>
    <submittedName>
        <fullName evidence="4">D-alanyl-D-alanine carboxypeptidase/D-alanyl-D-alanine-endopeptidase (Penicillin-binding protein 4)</fullName>
    </submittedName>
</protein>
<evidence type="ECO:0000313" key="5">
    <source>
        <dbReference type="Proteomes" id="UP000239480"/>
    </source>
</evidence>
<dbReference type="Gene3D" id="3.40.710.10">
    <property type="entry name" value="DD-peptidase/beta-lactamase superfamily"/>
    <property type="match status" value="2"/>
</dbReference>
<dbReference type="InterPro" id="IPR012338">
    <property type="entry name" value="Beta-lactam/transpept-like"/>
</dbReference>
<feature type="signal peptide" evidence="3">
    <location>
        <begin position="1"/>
        <end position="27"/>
    </location>
</feature>
<dbReference type="Gene3D" id="3.50.80.20">
    <property type="entry name" value="D-Ala-D-Ala carboxypeptidase C, peptidase S13"/>
    <property type="match status" value="1"/>
</dbReference>
<feature type="chain" id="PRO_5015704674" evidence="3">
    <location>
        <begin position="28"/>
        <end position="501"/>
    </location>
</feature>
<reference evidence="4 5" key="1">
    <citation type="submission" date="2018-03" db="EMBL/GenBank/DDBJ databases">
        <title>Genomic Encyclopedia of Archaeal and Bacterial Type Strains, Phase II (KMG-II): from individual species to whole genera.</title>
        <authorList>
            <person name="Goeker M."/>
        </authorList>
    </citation>
    <scope>NUCLEOTIDE SEQUENCE [LARGE SCALE GENOMIC DNA]</scope>
    <source>
        <strain evidence="4 5">DSM 29328</strain>
    </source>
</reference>
<dbReference type="Proteomes" id="UP000239480">
    <property type="component" value="Unassembled WGS sequence"/>
</dbReference>
<dbReference type="OrthoDB" id="5372081at2"/>
<gene>
    <name evidence="4" type="ORF">CLV78_10541</name>
</gene>
<dbReference type="GO" id="GO:0006508">
    <property type="term" value="P:proteolysis"/>
    <property type="evidence" value="ECO:0007669"/>
    <property type="project" value="InterPro"/>
</dbReference>
<dbReference type="PANTHER" id="PTHR30023:SF0">
    <property type="entry name" value="PENICILLIN-SENSITIVE CARBOXYPEPTIDASE A"/>
    <property type="match status" value="1"/>
</dbReference>
<comment type="caution">
    <text evidence="4">The sequence shown here is derived from an EMBL/GenBank/DDBJ whole genome shotgun (WGS) entry which is preliminary data.</text>
</comment>
<keyword evidence="4" id="KW-0121">Carboxypeptidase</keyword>
<dbReference type="EMBL" id="PVTD01000005">
    <property type="protein sequence ID" value="PRY22989.1"/>
    <property type="molecule type" value="Genomic_DNA"/>
</dbReference>
<dbReference type="NCBIfam" id="TIGR00666">
    <property type="entry name" value="PBP4"/>
    <property type="match status" value="1"/>
</dbReference>
<name>A0A2T0RP71_9RHOB</name>
<dbReference type="Pfam" id="PF02113">
    <property type="entry name" value="Peptidase_S13"/>
    <property type="match status" value="1"/>
</dbReference>
<comment type="similarity">
    <text evidence="1">Belongs to the peptidase S13 family.</text>
</comment>
<accession>A0A2T0RP71</accession>
<evidence type="ECO:0000256" key="3">
    <source>
        <dbReference type="SAM" id="SignalP"/>
    </source>
</evidence>
<evidence type="ECO:0000256" key="1">
    <source>
        <dbReference type="ARBA" id="ARBA00006096"/>
    </source>
</evidence>
<sequence length="501" mass="53553">MSQRPTSFNRRWILAGLLAGAADAALAAPPTRSLRPAPRPGGAGARLYPSAELLVERSRLGDAKVAFAVADAETGEFLETMNPFLPQPPASTAKAITALYALDSLGADHRFSTRVVGTGPVEDGLLKGDLVLVGSGDPTLDTNRLATLAANLKAAGVHSVEGKFLTWDGALPIVHAIDADQPVQVGYNPAISGLNLNFNRVHFEWRRAGSGWNTTMDARSDKYRPDVTVSRMSIVKRRYPIYTYEDGGEVDRWTVASGALGGDGARWLPVRKPTAYTAEVFQILARSHGIDLDAAGSAPEKPDGTVLAEVESTELRSMVKAMLKYSTNITAEAVGLASSAARAGGVPEPLPISAGRMSAWLGARVDSSRVALLDHSGLGGASRITAPDMTRAMVRLGPAAGLEPLLKPFYIRDSQGRSDRNHPVKVNAKTGTLNFVNALTGYINPPGGRKLAFAIFISDVPRRDALTVAQRERPEGGRTFANRARRLQSRLIERWSEVHAA</sequence>
<dbReference type="PRINTS" id="PR00922">
    <property type="entry name" value="DADACBPTASE3"/>
</dbReference>
<organism evidence="4 5">
    <name type="scientific">Aliiruegeria haliotis</name>
    <dbReference type="NCBI Taxonomy" id="1280846"/>
    <lineage>
        <taxon>Bacteria</taxon>
        <taxon>Pseudomonadati</taxon>
        <taxon>Pseudomonadota</taxon>
        <taxon>Alphaproteobacteria</taxon>
        <taxon>Rhodobacterales</taxon>
        <taxon>Roseobacteraceae</taxon>
        <taxon>Aliiruegeria</taxon>
    </lineage>
</organism>
<keyword evidence="3" id="KW-0732">Signal</keyword>
<evidence type="ECO:0000256" key="2">
    <source>
        <dbReference type="ARBA" id="ARBA00022801"/>
    </source>
</evidence>
<evidence type="ECO:0000313" key="4">
    <source>
        <dbReference type="EMBL" id="PRY22989.1"/>
    </source>
</evidence>
<dbReference type="PANTHER" id="PTHR30023">
    <property type="entry name" value="D-ALANYL-D-ALANINE CARBOXYPEPTIDASE"/>
    <property type="match status" value="1"/>
</dbReference>
<dbReference type="PROSITE" id="PS51318">
    <property type="entry name" value="TAT"/>
    <property type="match status" value="1"/>
</dbReference>
<dbReference type="InterPro" id="IPR000667">
    <property type="entry name" value="Peptidase_S13"/>
</dbReference>
<keyword evidence="4" id="KW-0645">Protease</keyword>
<keyword evidence="5" id="KW-1185">Reference proteome</keyword>
<proteinExistence type="inferred from homology"/>
<dbReference type="InterPro" id="IPR006311">
    <property type="entry name" value="TAT_signal"/>
</dbReference>
<dbReference type="SUPFAM" id="SSF56601">
    <property type="entry name" value="beta-lactamase/transpeptidase-like"/>
    <property type="match status" value="1"/>
</dbReference>
<keyword evidence="2" id="KW-0378">Hydrolase</keyword>
<dbReference type="GO" id="GO:0004185">
    <property type="term" value="F:serine-type carboxypeptidase activity"/>
    <property type="evidence" value="ECO:0007669"/>
    <property type="project" value="InterPro"/>
</dbReference>
<dbReference type="GO" id="GO:0000270">
    <property type="term" value="P:peptidoglycan metabolic process"/>
    <property type="evidence" value="ECO:0007669"/>
    <property type="project" value="TreeGrafter"/>
</dbReference>